<name>A0A543NG08_9ACTN</name>
<evidence type="ECO:0000256" key="2">
    <source>
        <dbReference type="ARBA" id="ARBA00022649"/>
    </source>
</evidence>
<evidence type="ECO:0000313" key="4">
    <source>
        <dbReference type="Proteomes" id="UP000317422"/>
    </source>
</evidence>
<comment type="similarity">
    <text evidence="1">Belongs to the RelE toxin family.</text>
</comment>
<dbReference type="AlphaFoldDB" id="A0A543NG08"/>
<keyword evidence="4" id="KW-1185">Reference proteome</keyword>
<dbReference type="InterPro" id="IPR035093">
    <property type="entry name" value="RelE/ParE_toxin_dom_sf"/>
</dbReference>
<sequence>MDGYRIEYDRAAIRDLAGISEQRVRQAVSDAIDRLAREPRPDRCCKMQGRSNAWRIPVRTVGGPYRVIYTVDDAERRVVIMIVGHRRQVYR</sequence>
<dbReference type="PANTHER" id="PTHR35601">
    <property type="entry name" value="TOXIN RELE"/>
    <property type="match status" value="1"/>
</dbReference>
<accession>A0A543NG08</accession>
<dbReference type="Pfam" id="PF05016">
    <property type="entry name" value="ParE_toxin"/>
    <property type="match status" value="1"/>
</dbReference>
<organism evidence="3 4">
    <name type="scientific">Haloactinospora alba</name>
    <dbReference type="NCBI Taxonomy" id="405555"/>
    <lineage>
        <taxon>Bacteria</taxon>
        <taxon>Bacillati</taxon>
        <taxon>Actinomycetota</taxon>
        <taxon>Actinomycetes</taxon>
        <taxon>Streptosporangiales</taxon>
        <taxon>Nocardiopsidaceae</taxon>
        <taxon>Haloactinospora</taxon>
    </lineage>
</organism>
<dbReference type="RefSeq" id="WP_141921939.1">
    <property type="nucleotide sequence ID" value="NZ_VFQC01000001.1"/>
</dbReference>
<reference evidence="3 4" key="1">
    <citation type="submission" date="2019-06" db="EMBL/GenBank/DDBJ databases">
        <title>Sequencing the genomes of 1000 actinobacteria strains.</title>
        <authorList>
            <person name="Klenk H.-P."/>
        </authorList>
    </citation>
    <scope>NUCLEOTIDE SEQUENCE [LARGE SCALE GENOMIC DNA]</scope>
    <source>
        <strain evidence="3 4">DSM 45015</strain>
    </source>
</reference>
<dbReference type="PANTHER" id="PTHR35601:SF1">
    <property type="entry name" value="TOXIN RELE"/>
    <property type="match status" value="1"/>
</dbReference>
<dbReference type="EMBL" id="VFQC01000001">
    <property type="protein sequence ID" value="TQN30721.1"/>
    <property type="molecule type" value="Genomic_DNA"/>
</dbReference>
<dbReference type="Proteomes" id="UP000317422">
    <property type="component" value="Unassembled WGS sequence"/>
</dbReference>
<proteinExistence type="inferred from homology"/>
<dbReference type="SUPFAM" id="SSF143011">
    <property type="entry name" value="RelE-like"/>
    <property type="match status" value="1"/>
</dbReference>
<evidence type="ECO:0000313" key="3">
    <source>
        <dbReference type="EMBL" id="TQN30721.1"/>
    </source>
</evidence>
<dbReference type="OrthoDB" id="5326046at2"/>
<protein>
    <submittedName>
        <fullName evidence="3">mRNA interferase RelE/StbE</fullName>
    </submittedName>
</protein>
<evidence type="ECO:0000256" key="1">
    <source>
        <dbReference type="ARBA" id="ARBA00006226"/>
    </source>
</evidence>
<gene>
    <name evidence="3" type="ORF">FHX37_0603</name>
</gene>
<dbReference type="Gene3D" id="3.30.2310.20">
    <property type="entry name" value="RelE-like"/>
    <property type="match status" value="1"/>
</dbReference>
<dbReference type="InterPro" id="IPR007712">
    <property type="entry name" value="RelE/ParE_toxin"/>
</dbReference>
<comment type="caution">
    <text evidence="3">The sequence shown here is derived from an EMBL/GenBank/DDBJ whole genome shotgun (WGS) entry which is preliminary data.</text>
</comment>
<keyword evidence="2" id="KW-1277">Toxin-antitoxin system</keyword>